<feature type="domain" description="EfeO-type cupredoxin-like" evidence="2">
    <location>
        <begin position="39"/>
        <end position="136"/>
    </location>
</feature>
<proteinExistence type="predicted"/>
<protein>
    <recommendedName>
        <fullName evidence="2">EfeO-type cupredoxin-like domain-containing protein</fullName>
    </recommendedName>
</protein>
<dbReference type="AlphaFoldDB" id="A0A1G1WD64"/>
<feature type="region of interest" description="Disordered" evidence="1">
    <location>
        <begin position="19"/>
        <end position="54"/>
    </location>
</feature>
<name>A0A1G1WD64_9BACT</name>
<dbReference type="Proteomes" id="UP000178162">
    <property type="component" value="Unassembled WGS sequence"/>
</dbReference>
<dbReference type="Pfam" id="PF13473">
    <property type="entry name" value="Cupredoxin_1"/>
    <property type="match status" value="1"/>
</dbReference>
<dbReference type="Gene3D" id="2.60.40.420">
    <property type="entry name" value="Cupredoxins - blue copper proteins"/>
    <property type="match status" value="1"/>
</dbReference>
<dbReference type="EMBL" id="MHCR01000020">
    <property type="protein sequence ID" value="OGY25227.1"/>
    <property type="molecule type" value="Genomic_DNA"/>
</dbReference>
<dbReference type="InterPro" id="IPR008972">
    <property type="entry name" value="Cupredoxin"/>
</dbReference>
<organism evidence="3 4">
    <name type="scientific">Candidatus Woykebacteria bacterium RBG_16_39_9b</name>
    <dbReference type="NCBI Taxonomy" id="1802595"/>
    <lineage>
        <taxon>Bacteria</taxon>
        <taxon>Candidatus Woykeibacteriota</taxon>
    </lineage>
</organism>
<accession>A0A1G1WD64</accession>
<dbReference type="InterPro" id="IPR028096">
    <property type="entry name" value="EfeO_Cupredoxin"/>
</dbReference>
<gene>
    <name evidence="3" type="ORF">A2134_02250</name>
</gene>
<sequence>MVVVVAAFILFKGVYQPDTGSTPATTTGSTSSAVRQGSPSANKEEGVTITYSNGSFSPSEVTVNSGSKITWLNNGDQEIKIGANPHPIHTGNKEVSGGDFTLNLAPGESKSVVVTKTGSFGYHNHLNSSEGGTITVK</sequence>
<evidence type="ECO:0000256" key="1">
    <source>
        <dbReference type="SAM" id="MobiDB-lite"/>
    </source>
</evidence>
<reference evidence="3 4" key="1">
    <citation type="journal article" date="2016" name="Nat. Commun.">
        <title>Thousands of microbial genomes shed light on interconnected biogeochemical processes in an aquifer system.</title>
        <authorList>
            <person name="Anantharaman K."/>
            <person name="Brown C.T."/>
            <person name="Hug L.A."/>
            <person name="Sharon I."/>
            <person name="Castelle C.J."/>
            <person name="Probst A.J."/>
            <person name="Thomas B.C."/>
            <person name="Singh A."/>
            <person name="Wilkins M.J."/>
            <person name="Karaoz U."/>
            <person name="Brodie E.L."/>
            <person name="Williams K.H."/>
            <person name="Hubbard S.S."/>
            <person name="Banfield J.F."/>
        </authorList>
    </citation>
    <scope>NUCLEOTIDE SEQUENCE [LARGE SCALE GENOMIC DNA]</scope>
</reference>
<comment type="caution">
    <text evidence="3">The sequence shown here is derived from an EMBL/GenBank/DDBJ whole genome shotgun (WGS) entry which is preliminary data.</text>
</comment>
<dbReference type="STRING" id="1802595.A2134_02250"/>
<evidence type="ECO:0000313" key="4">
    <source>
        <dbReference type="Proteomes" id="UP000178162"/>
    </source>
</evidence>
<feature type="compositionally biased region" description="Low complexity" evidence="1">
    <location>
        <begin position="19"/>
        <end position="33"/>
    </location>
</feature>
<evidence type="ECO:0000259" key="2">
    <source>
        <dbReference type="Pfam" id="PF13473"/>
    </source>
</evidence>
<evidence type="ECO:0000313" key="3">
    <source>
        <dbReference type="EMBL" id="OGY25227.1"/>
    </source>
</evidence>
<dbReference type="SUPFAM" id="SSF49503">
    <property type="entry name" value="Cupredoxins"/>
    <property type="match status" value="1"/>
</dbReference>